<dbReference type="Proteomes" id="UP000178908">
    <property type="component" value="Unassembled WGS sequence"/>
</dbReference>
<dbReference type="Gene3D" id="3.30.70.2650">
    <property type="match status" value="1"/>
</dbReference>
<sequence length="229" mass="27151">MNFPINLYTTWRSQVVVGKSTTWHINLYTSLFLIWQCGHLNDEGVKYILMMIVKEKSFSTAKAMLAVLWQTNEIGRDRLLNHKYVKTLCHNKNKGTYRSCISRLCKNKLIRRDYNNIIGLTGSGRGAALFSFIEAEAKFHKKEQKWDGGWRIVFFDIPEHKRKYRDYLRKVLKLVGFNEFQKSIWIYPYPVPAFLKDLIFEYNIKPHVRFITTNLIDNDSDLRKIFDLV</sequence>
<gene>
    <name evidence="2" type="ORF">A3C61_02210</name>
</gene>
<name>A0A1F8F7T9_9BACT</name>
<dbReference type="Pfam" id="PF20803">
    <property type="entry name" value="PaaX_M"/>
    <property type="match status" value="1"/>
</dbReference>
<evidence type="ECO:0000259" key="1">
    <source>
        <dbReference type="Pfam" id="PF20803"/>
    </source>
</evidence>
<evidence type="ECO:0000313" key="3">
    <source>
        <dbReference type="Proteomes" id="UP000178908"/>
    </source>
</evidence>
<dbReference type="InterPro" id="IPR048846">
    <property type="entry name" value="PaaX-like_central"/>
</dbReference>
<protein>
    <recommendedName>
        <fullName evidence="1">Transcriptional repressor PaaX-like central Cas2-like domain-containing protein</fullName>
    </recommendedName>
</protein>
<dbReference type="PANTHER" id="PTHR30319:SF1">
    <property type="entry name" value="TRANSCRIPTIONAL REPRESSOR PAAX"/>
    <property type="match status" value="1"/>
</dbReference>
<dbReference type="PANTHER" id="PTHR30319">
    <property type="entry name" value="PHENYLACETIC ACID REGULATOR-RELATED TRANSCRIPTIONAL REPRESSOR"/>
    <property type="match status" value="1"/>
</dbReference>
<reference evidence="2 3" key="1">
    <citation type="journal article" date="2016" name="Nat. Commun.">
        <title>Thousands of microbial genomes shed light on interconnected biogeochemical processes in an aquifer system.</title>
        <authorList>
            <person name="Anantharaman K."/>
            <person name="Brown C.T."/>
            <person name="Hug L.A."/>
            <person name="Sharon I."/>
            <person name="Castelle C.J."/>
            <person name="Probst A.J."/>
            <person name="Thomas B.C."/>
            <person name="Singh A."/>
            <person name="Wilkins M.J."/>
            <person name="Karaoz U."/>
            <person name="Brodie E.L."/>
            <person name="Williams K.H."/>
            <person name="Hubbard S.S."/>
            <person name="Banfield J.F."/>
        </authorList>
    </citation>
    <scope>NUCLEOTIDE SEQUENCE [LARGE SCALE GENOMIC DNA]</scope>
</reference>
<feature type="domain" description="Transcriptional repressor PaaX-like central Cas2-like" evidence="1">
    <location>
        <begin position="144"/>
        <end position="219"/>
    </location>
</feature>
<dbReference type="GO" id="GO:0006351">
    <property type="term" value="P:DNA-templated transcription"/>
    <property type="evidence" value="ECO:0007669"/>
    <property type="project" value="TreeGrafter"/>
</dbReference>
<evidence type="ECO:0000313" key="2">
    <source>
        <dbReference type="EMBL" id="OGN09213.1"/>
    </source>
</evidence>
<dbReference type="AlphaFoldDB" id="A0A1F8F7T9"/>
<proteinExistence type="predicted"/>
<organism evidence="2 3">
    <name type="scientific">Candidatus Yanofskybacteria bacterium RIFCSPHIGHO2_02_FULL_39_10</name>
    <dbReference type="NCBI Taxonomy" id="1802674"/>
    <lineage>
        <taxon>Bacteria</taxon>
        <taxon>Candidatus Yanofskyibacteriota</taxon>
    </lineage>
</organism>
<accession>A0A1F8F7T9</accession>
<comment type="caution">
    <text evidence="2">The sequence shown here is derived from an EMBL/GenBank/DDBJ whole genome shotgun (WGS) entry which is preliminary data.</text>
</comment>
<dbReference type="EMBL" id="MGJO01000028">
    <property type="protein sequence ID" value="OGN09213.1"/>
    <property type="molecule type" value="Genomic_DNA"/>
</dbReference>